<evidence type="ECO:0000313" key="1">
    <source>
        <dbReference type="EMBL" id="SHL24420.1"/>
    </source>
</evidence>
<dbReference type="AlphaFoldDB" id="A0A1M6Z201"/>
<organism evidence="1 2">
    <name type="scientific">Xylanibacter ruminicola</name>
    <name type="common">Prevotella ruminicola</name>
    <dbReference type="NCBI Taxonomy" id="839"/>
    <lineage>
        <taxon>Bacteria</taxon>
        <taxon>Pseudomonadati</taxon>
        <taxon>Bacteroidota</taxon>
        <taxon>Bacteroidia</taxon>
        <taxon>Bacteroidales</taxon>
        <taxon>Prevotellaceae</taxon>
        <taxon>Xylanibacter</taxon>
    </lineage>
</organism>
<protein>
    <submittedName>
        <fullName evidence="1">Uncharacterized protein</fullName>
    </submittedName>
</protein>
<gene>
    <name evidence="1" type="ORF">SAMN05216463_13721</name>
</gene>
<evidence type="ECO:0000313" key="2">
    <source>
        <dbReference type="Proteomes" id="UP000184130"/>
    </source>
</evidence>
<name>A0A1M6Z201_XYLRU</name>
<reference evidence="1 2" key="1">
    <citation type="submission" date="2016-11" db="EMBL/GenBank/DDBJ databases">
        <authorList>
            <person name="Jaros S."/>
            <person name="Januszkiewicz K."/>
            <person name="Wedrychowicz H."/>
        </authorList>
    </citation>
    <scope>NUCLEOTIDE SEQUENCE [LARGE SCALE GENOMIC DNA]</scope>
    <source>
        <strain evidence="1 2">KHT3</strain>
    </source>
</reference>
<accession>A0A1M6Z201</accession>
<sequence>MTLETAKRIVREQDEETCKEALAIVRGGMTICEKNVDGSRKYVWVKVKPTMTDDESSIDVALEILRMRKTSLLSPTPIGQAQTEPVIPNVTMPSNLSNESETQIARQSFFERIKNKAVEIWHEIDSIVVE</sequence>
<dbReference type="Proteomes" id="UP000184130">
    <property type="component" value="Unassembled WGS sequence"/>
</dbReference>
<dbReference type="EMBL" id="FRBD01000037">
    <property type="protein sequence ID" value="SHL24420.1"/>
    <property type="molecule type" value="Genomic_DNA"/>
</dbReference>
<proteinExistence type="predicted"/>